<keyword evidence="10" id="KW-0067">ATP-binding</keyword>
<comment type="cofactor">
    <cofactor evidence="1">
        <name>Mg(2+)</name>
        <dbReference type="ChEBI" id="CHEBI:18420"/>
    </cofactor>
</comment>
<evidence type="ECO:0000256" key="4">
    <source>
        <dbReference type="ARBA" id="ARBA00022723"/>
    </source>
</evidence>
<comment type="catalytic activity">
    <reaction evidence="15">
        <text>Couples ATP hydrolysis with the unwinding of duplex DNA by translocating in the 3'-5' direction.</text>
        <dbReference type="EC" id="5.6.2.4"/>
    </reaction>
</comment>
<dbReference type="Pfam" id="PF00270">
    <property type="entry name" value="DEAD"/>
    <property type="match status" value="1"/>
</dbReference>
<dbReference type="SUPFAM" id="SSF46785">
    <property type="entry name" value="Winged helix' DNA-binding domain"/>
    <property type="match status" value="1"/>
</dbReference>
<dbReference type="GO" id="GO:0005737">
    <property type="term" value="C:cytoplasm"/>
    <property type="evidence" value="ECO:0007669"/>
    <property type="project" value="TreeGrafter"/>
</dbReference>
<keyword evidence="12" id="KW-0233">DNA recombination</keyword>
<dbReference type="NCBIfam" id="TIGR01389">
    <property type="entry name" value="recQ"/>
    <property type="match status" value="1"/>
</dbReference>
<dbReference type="InterPro" id="IPR036388">
    <property type="entry name" value="WH-like_DNA-bd_sf"/>
</dbReference>
<evidence type="ECO:0000256" key="3">
    <source>
        <dbReference type="ARBA" id="ARBA00005446"/>
    </source>
</evidence>
<dbReference type="GO" id="GO:0043138">
    <property type="term" value="F:3'-5' DNA helicase activity"/>
    <property type="evidence" value="ECO:0007669"/>
    <property type="project" value="UniProtKB-EC"/>
</dbReference>
<dbReference type="Pfam" id="PF00271">
    <property type="entry name" value="Helicase_C"/>
    <property type="match status" value="1"/>
</dbReference>
<dbReference type="InterPro" id="IPR014001">
    <property type="entry name" value="Helicase_ATP-bd"/>
</dbReference>
<keyword evidence="4" id="KW-0479">Metal-binding</keyword>
<dbReference type="GO" id="GO:0006281">
    <property type="term" value="P:DNA repair"/>
    <property type="evidence" value="ECO:0007669"/>
    <property type="project" value="UniProtKB-KW"/>
</dbReference>
<dbReference type="SUPFAM" id="SSF47819">
    <property type="entry name" value="HRDC-like"/>
    <property type="match status" value="1"/>
</dbReference>
<dbReference type="InterPro" id="IPR004589">
    <property type="entry name" value="DNA_helicase_ATP-dep_RecQ"/>
</dbReference>
<dbReference type="PANTHER" id="PTHR13710:SF105">
    <property type="entry name" value="ATP-DEPENDENT DNA HELICASE Q1"/>
    <property type="match status" value="1"/>
</dbReference>
<keyword evidence="11" id="KW-0238">DNA-binding</keyword>
<evidence type="ECO:0000256" key="2">
    <source>
        <dbReference type="ARBA" id="ARBA00001947"/>
    </source>
</evidence>
<evidence type="ECO:0000256" key="14">
    <source>
        <dbReference type="ARBA" id="ARBA00023235"/>
    </source>
</evidence>
<keyword evidence="9" id="KW-0862">Zinc</keyword>
<dbReference type="GO" id="GO:0046872">
    <property type="term" value="F:metal ion binding"/>
    <property type="evidence" value="ECO:0007669"/>
    <property type="project" value="UniProtKB-KW"/>
</dbReference>
<dbReference type="InterPro" id="IPR006293">
    <property type="entry name" value="DNA_helicase_ATP-dep_RecQ_bac"/>
</dbReference>
<dbReference type="SMART" id="SM00490">
    <property type="entry name" value="HELICc"/>
    <property type="match status" value="1"/>
</dbReference>
<feature type="domain" description="HRDC" evidence="17">
    <location>
        <begin position="557"/>
        <end position="632"/>
    </location>
</feature>
<evidence type="ECO:0000256" key="7">
    <source>
        <dbReference type="ARBA" id="ARBA00022801"/>
    </source>
</evidence>
<dbReference type="FunFam" id="3.40.50.300:FF:001389">
    <property type="entry name" value="ATP-dependent DNA helicase RecQ"/>
    <property type="match status" value="1"/>
</dbReference>
<dbReference type="InterPro" id="IPR001650">
    <property type="entry name" value="Helicase_C-like"/>
</dbReference>
<dbReference type="Pfam" id="PF16124">
    <property type="entry name" value="RecQ_Zn_bind"/>
    <property type="match status" value="1"/>
</dbReference>
<dbReference type="GO" id="GO:0006260">
    <property type="term" value="P:DNA replication"/>
    <property type="evidence" value="ECO:0007669"/>
    <property type="project" value="InterPro"/>
</dbReference>
<dbReference type="InterPro" id="IPR011545">
    <property type="entry name" value="DEAD/DEAH_box_helicase_dom"/>
</dbReference>
<evidence type="ECO:0000256" key="9">
    <source>
        <dbReference type="ARBA" id="ARBA00022833"/>
    </source>
</evidence>
<evidence type="ECO:0000256" key="15">
    <source>
        <dbReference type="ARBA" id="ARBA00034617"/>
    </source>
</evidence>
<accession>A0A6J4JV33</accession>
<dbReference type="InterPro" id="IPR044876">
    <property type="entry name" value="HRDC_dom_sf"/>
</dbReference>
<dbReference type="PANTHER" id="PTHR13710">
    <property type="entry name" value="DNA HELICASE RECQ FAMILY MEMBER"/>
    <property type="match status" value="1"/>
</dbReference>
<dbReference type="EC" id="5.6.2.4" evidence="16"/>
<keyword evidence="5" id="KW-0547">Nucleotide-binding</keyword>
<dbReference type="GO" id="GO:0006310">
    <property type="term" value="P:DNA recombination"/>
    <property type="evidence" value="ECO:0007669"/>
    <property type="project" value="UniProtKB-UniRule"/>
</dbReference>
<dbReference type="Gene3D" id="1.10.150.80">
    <property type="entry name" value="HRDC domain"/>
    <property type="match status" value="1"/>
</dbReference>
<proteinExistence type="inferred from homology"/>
<dbReference type="Pfam" id="PF09382">
    <property type="entry name" value="RQC"/>
    <property type="match status" value="1"/>
</dbReference>
<dbReference type="PROSITE" id="PS51194">
    <property type="entry name" value="HELICASE_CTER"/>
    <property type="match status" value="1"/>
</dbReference>
<keyword evidence="7" id="KW-0378">Hydrolase</keyword>
<comment type="similarity">
    <text evidence="3">Belongs to the helicase family. RecQ subfamily.</text>
</comment>
<evidence type="ECO:0000256" key="10">
    <source>
        <dbReference type="ARBA" id="ARBA00022840"/>
    </source>
</evidence>
<protein>
    <recommendedName>
        <fullName evidence="16">DNA helicase RecQ</fullName>
        <ecNumber evidence="16">5.6.2.4</ecNumber>
    </recommendedName>
</protein>
<dbReference type="PROSITE" id="PS51192">
    <property type="entry name" value="HELICASE_ATP_BIND_1"/>
    <property type="match status" value="1"/>
</dbReference>
<evidence type="ECO:0000313" key="20">
    <source>
        <dbReference type="EMBL" id="CAA9288424.1"/>
    </source>
</evidence>
<keyword evidence="14" id="KW-0413">Isomerase</keyword>
<dbReference type="CDD" id="cd17920">
    <property type="entry name" value="DEXHc_RecQ"/>
    <property type="match status" value="1"/>
</dbReference>
<dbReference type="InterPro" id="IPR010997">
    <property type="entry name" value="HRDC-like_sf"/>
</dbReference>
<dbReference type="Gene3D" id="3.40.50.300">
    <property type="entry name" value="P-loop containing nucleotide triphosphate hydrolases"/>
    <property type="match status" value="2"/>
</dbReference>
<reference evidence="20" key="1">
    <citation type="submission" date="2020-02" db="EMBL/GenBank/DDBJ databases">
        <authorList>
            <person name="Meier V. D."/>
        </authorList>
    </citation>
    <scope>NUCLEOTIDE SEQUENCE</scope>
    <source>
        <strain evidence="20">AVDCRST_MAG08</strain>
    </source>
</reference>
<keyword evidence="8 20" id="KW-0347">Helicase</keyword>
<gene>
    <name evidence="20" type="ORF">AVDCRST_MAG08-4382</name>
</gene>
<evidence type="ECO:0000259" key="19">
    <source>
        <dbReference type="PROSITE" id="PS51194"/>
    </source>
</evidence>
<dbReference type="InterPro" id="IPR032284">
    <property type="entry name" value="RecQ_Zn-bd"/>
</dbReference>
<evidence type="ECO:0000256" key="13">
    <source>
        <dbReference type="ARBA" id="ARBA00023204"/>
    </source>
</evidence>
<comment type="cofactor">
    <cofactor evidence="2">
        <name>Zn(2+)</name>
        <dbReference type="ChEBI" id="CHEBI:29105"/>
    </cofactor>
</comment>
<dbReference type="InterPro" id="IPR018982">
    <property type="entry name" value="RQC_domain"/>
</dbReference>
<dbReference type="PROSITE" id="PS50967">
    <property type="entry name" value="HRDC"/>
    <property type="match status" value="1"/>
</dbReference>
<dbReference type="InterPro" id="IPR027417">
    <property type="entry name" value="P-loop_NTPase"/>
</dbReference>
<evidence type="ECO:0000256" key="12">
    <source>
        <dbReference type="ARBA" id="ARBA00023172"/>
    </source>
</evidence>
<dbReference type="Gene3D" id="1.10.10.10">
    <property type="entry name" value="Winged helix-like DNA-binding domain superfamily/Winged helix DNA-binding domain"/>
    <property type="match status" value="1"/>
</dbReference>
<dbReference type="GO" id="GO:0043590">
    <property type="term" value="C:bacterial nucleoid"/>
    <property type="evidence" value="ECO:0007669"/>
    <property type="project" value="TreeGrafter"/>
</dbReference>
<dbReference type="GO" id="GO:0016787">
    <property type="term" value="F:hydrolase activity"/>
    <property type="evidence" value="ECO:0007669"/>
    <property type="project" value="UniProtKB-KW"/>
</dbReference>
<evidence type="ECO:0000259" key="17">
    <source>
        <dbReference type="PROSITE" id="PS50967"/>
    </source>
</evidence>
<dbReference type="GO" id="GO:0003677">
    <property type="term" value="F:DNA binding"/>
    <property type="evidence" value="ECO:0007669"/>
    <property type="project" value="UniProtKB-KW"/>
</dbReference>
<dbReference type="SMART" id="SM00487">
    <property type="entry name" value="DEXDc"/>
    <property type="match status" value="1"/>
</dbReference>
<dbReference type="SMART" id="SM00341">
    <property type="entry name" value="HRDC"/>
    <property type="match status" value="1"/>
</dbReference>
<dbReference type="InterPro" id="IPR036390">
    <property type="entry name" value="WH_DNA-bd_sf"/>
</dbReference>
<feature type="domain" description="Helicase ATP-binding" evidence="18">
    <location>
        <begin position="43"/>
        <end position="211"/>
    </location>
</feature>
<feature type="domain" description="Helicase C-terminal" evidence="19">
    <location>
        <begin position="235"/>
        <end position="386"/>
    </location>
</feature>
<dbReference type="SUPFAM" id="SSF52540">
    <property type="entry name" value="P-loop containing nucleoside triphosphate hydrolases"/>
    <property type="match status" value="1"/>
</dbReference>
<dbReference type="GO" id="GO:0005524">
    <property type="term" value="F:ATP binding"/>
    <property type="evidence" value="ECO:0007669"/>
    <property type="project" value="UniProtKB-KW"/>
</dbReference>
<dbReference type="GO" id="GO:0009378">
    <property type="term" value="F:four-way junction helicase activity"/>
    <property type="evidence" value="ECO:0007669"/>
    <property type="project" value="TreeGrafter"/>
</dbReference>
<dbReference type="AlphaFoldDB" id="A0A6J4JV33"/>
<dbReference type="GO" id="GO:0009432">
    <property type="term" value="P:SOS response"/>
    <property type="evidence" value="ECO:0007669"/>
    <property type="project" value="UniProtKB-UniRule"/>
</dbReference>
<sequence>MTLPDDDMTLDDTALELAGPDPAQVLHRVFGHPGFRGRQEEIIRHVVGGGSGLVLMPTGGGKSLCYQVPALCREGLGVVVSPLIALMEDQVAAMRQQGVAAAALHSDLDEEASREVRRALAQGEVKLLYVSPERLTLEGTLARLQERRIALFAVDEAHCVSQWGHHFRPEYRGLSVLAERFPGTPRLALTATADPRTVADILRQLALAGSPVFRGGFDRPNITIAAAPREQERAQLRAFVRAASDGTGAGIVYCGTRKKTDQTAEWLRADGHDALAFHAGMDAKAKRAAHRRFARGDAVVMAATIAFGMGIDRPDVRWVAHTDLPRSPESWYQEIGRAGRDGAPARALLLYGAGDIAFARHRIESSPAPDDQKRIERSRLEAMVSIAEAATCRRRILLRCFGEDGPEDCGACDVCLAPPRLFDGTVAAQKLLSTVLRTRLPSGGHFGLGHVLDVLCGRLTAKVAQFGHDRLSTFGIGKDLPDPAWRGVARQLVARGALDVAVENHGELVPTEAARPILRGEAKVMLREEALAAPAGKRSGGVRGERVPAAARGAEPAMAGDPLFDALRAWRKREAEEQGVAPFVIFHNSVLEAIAERRPADAEDLAMVPGVGRSKLERYADGVLRVVREHAG</sequence>
<evidence type="ECO:0000256" key="5">
    <source>
        <dbReference type="ARBA" id="ARBA00022741"/>
    </source>
</evidence>
<evidence type="ECO:0000256" key="6">
    <source>
        <dbReference type="ARBA" id="ARBA00022763"/>
    </source>
</evidence>
<dbReference type="Pfam" id="PF00570">
    <property type="entry name" value="HRDC"/>
    <property type="match status" value="1"/>
</dbReference>
<dbReference type="SMART" id="SM00956">
    <property type="entry name" value="RQC"/>
    <property type="match status" value="1"/>
</dbReference>
<dbReference type="GO" id="GO:0030894">
    <property type="term" value="C:replisome"/>
    <property type="evidence" value="ECO:0007669"/>
    <property type="project" value="TreeGrafter"/>
</dbReference>
<evidence type="ECO:0000256" key="11">
    <source>
        <dbReference type="ARBA" id="ARBA00023125"/>
    </source>
</evidence>
<keyword evidence="6" id="KW-0227">DNA damage</keyword>
<organism evidence="20">
    <name type="scientific">uncultured Acetobacteraceae bacterium</name>
    <dbReference type="NCBI Taxonomy" id="169975"/>
    <lineage>
        <taxon>Bacteria</taxon>
        <taxon>Pseudomonadati</taxon>
        <taxon>Pseudomonadota</taxon>
        <taxon>Alphaproteobacteria</taxon>
        <taxon>Acetobacterales</taxon>
        <taxon>Acetobacteraceae</taxon>
        <taxon>environmental samples</taxon>
    </lineage>
</organism>
<evidence type="ECO:0000259" key="18">
    <source>
        <dbReference type="PROSITE" id="PS51192"/>
    </source>
</evidence>
<dbReference type="InterPro" id="IPR002121">
    <property type="entry name" value="HRDC_dom"/>
</dbReference>
<dbReference type="NCBIfam" id="TIGR00614">
    <property type="entry name" value="recQ_fam"/>
    <property type="match status" value="1"/>
</dbReference>
<dbReference type="EMBL" id="CADCTG010000354">
    <property type="protein sequence ID" value="CAA9288424.1"/>
    <property type="molecule type" value="Genomic_DNA"/>
</dbReference>
<evidence type="ECO:0000256" key="8">
    <source>
        <dbReference type="ARBA" id="ARBA00022806"/>
    </source>
</evidence>
<name>A0A6J4JV33_9PROT</name>
<evidence type="ECO:0000256" key="16">
    <source>
        <dbReference type="NCBIfam" id="TIGR01389"/>
    </source>
</evidence>
<evidence type="ECO:0000256" key="1">
    <source>
        <dbReference type="ARBA" id="ARBA00001946"/>
    </source>
</evidence>
<keyword evidence="13" id="KW-0234">DNA repair</keyword>